<dbReference type="Proteomes" id="UP000830395">
    <property type="component" value="Chromosome 19"/>
</dbReference>
<keyword evidence="2" id="KW-1185">Reference proteome</keyword>
<proteinExistence type="predicted"/>
<accession>A0ACC5Z765</accession>
<reference evidence="1" key="1">
    <citation type="submission" date="2020-02" db="EMBL/GenBank/DDBJ databases">
        <title>Genome sequencing of the panga catfish, Pangasius djambal.</title>
        <authorList>
            <person name="Wen M."/>
            <person name="Zahm M."/>
            <person name="Roques C."/>
            <person name="Cabau C."/>
            <person name="Klopp C."/>
            <person name="Donnadieu C."/>
            <person name="Jouanno E."/>
            <person name="Avarre J.-C."/>
            <person name="Campet M."/>
            <person name="Ha T."/>
            <person name="Dugue R."/>
            <person name="Lampietro C."/>
            <person name="Louis A."/>
            <person name="Herpin A."/>
            <person name="Echchiki A."/>
            <person name="Berthelot C."/>
            <person name="Parey E."/>
            <person name="Roest-Crollius H."/>
            <person name="Braasch I."/>
            <person name="Postlethwait J.H."/>
            <person name="Bobe J."/>
            <person name="Montfort J."/>
            <person name="Bouchez O."/>
            <person name="Begum T."/>
            <person name="Schartl M."/>
            <person name="Gustiano R."/>
            <person name="Guiguen Y."/>
        </authorList>
    </citation>
    <scope>NUCLEOTIDE SEQUENCE</scope>
    <source>
        <strain evidence="1">Pdj_M5554</strain>
    </source>
</reference>
<protein>
    <submittedName>
        <fullName evidence="1">Uncharacterized protein</fullName>
    </submittedName>
</protein>
<comment type="caution">
    <text evidence="1">The sequence shown here is derived from an EMBL/GenBank/DDBJ whole genome shotgun (WGS) entry which is preliminary data.</text>
</comment>
<dbReference type="EMBL" id="CM040993">
    <property type="protein sequence ID" value="MCJ8743886.1"/>
    <property type="molecule type" value="Genomic_DNA"/>
</dbReference>
<evidence type="ECO:0000313" key="1">
    <source>
        <dbReference type="EMBL" id="MCJ8743886.1"/>
    </source>
</evidence>
<evidence type="ECO:0000313" key="2">
    <source>
        <dbReference type="Proteomes" id="UP000830395"/>
    </source>
</evidence>
<gene>
    <name evidence="1" type="ORF">PDJAM_G00099520</name>
</gene>
<sequence length="406" mass="46082">MSSNMFLEVILYTAWKLHVVQCWLQDLLSFNVSPAEVGDMQETLPLEDFPTAACQGDAGMSRRRVSVKDLGQVDCNGWLYKKRESRAFLRNKWKKYWVVLKGCSLYWYTNVLALKAEGYINLRDFTLDQAHQCKRKFAIKASHPQVVTLFFAAENSQDMYKWLSKLSAASNKKELPEVVTAECYSEDSDEEDDVEETGAQYTEHLSTSSINGCLPPPRSSSSPCRDMLPLVSPVCNTSECVSSDSESWLELSSDSQGPMCVSEHSDLGRLQDYHGDERPPSDELEMLYLHLKHASLSPCGELQPVTKWDYRSSFIRRCKNDTINEKLHLVRALNSTLKAKEADLLAIEQVLADSELDGKKYRRWKSANVLLLEEINHKMSTVEEKTDIQPQQRPSSTPAVFAETSL</sequence>
<name>A0ACC5Z765_9TELE</name>
<organism evidence="1 2">
    <name type="scientific">Pangasius djambal</name>
    <dbReference type="NCBI Taxonomy" id="1691987"/>
    <lineage>
        <taxon>Eukaryota</taxon>
        <taxon>Metazoa</taxon>
        <taxon>Chordata</taxon>
        <taxon>Craniata</taxon>
        <taxon>Vertebrata</taxon>
        <taxon>Euteleostomi</taxon>
        <taxon>Actinopterygii</taxon>
        <taxon>Neopterygii</taxon>
        <taxon>Teleostei</taxon>
        <taxon>Ostariophysi</taxon>
        <taxon>Siluriformes</taxon>
        <taxon>Pangasiidae</taxon>
        <taxon>Pangasius</taxon>
    </lineage>
</organism>